<gene>
    <name evidence="10" type="ORF">FIE12Z_12488</name>
</gene>
<dbReference type="PANTHER" id="PTHR46206:SF2">
    <property type="entry name" value="CYTOCHROME P450 MONOOXYGENASE AUSG-RELATED"/>
    <property type="match status" value="1"/>
</dbReference>
<feature type="binding site" description="axial binding residue" evidence="8">
    <location>
        <position position="446"/>
    </location>
    <ligand>
        <name>heme</name>
        <dbReference type="ChEBI" id="CHEBI:30413"/>
    </ligand>
    <ligandPart>
        <name>Fe</name>
        <dbReference type="ChEBI" id="CHEBI:18248"/>
    </ligandPart>
</feature>
<evidence type="ECO:0000256" key="6">
    <source>
        <dbReference type="ARBA" id="ARBA00023004"/>
    </source>
</evidence>
<evidence type="ECO:0000256" key="1">
    <source>
        <dbReference type="ARBA" id="ARBA00001971"/>
    </source>
</evidence>
<dbReference type="InterPro" id="IPR036396">
    <property type="entry name" value="Cyt_P450_sf"/>
</dbReference>
<evidence type="ECO:0000256" key="9">
    <source>
        <dbReference type="RuleBase" id="RU000461"/>
    </source>
</evidence>
<dbReference type="STRING" id="2594813.A0A395M625"/>
<dbReference type="AlphaFoldDB" id="A0A395M625"/>
<dbReference type="PROSITE" id="PS00086">
    <property type="entry name" value="CYTOCHROME_P450"/>
    <property type="match status" value="1"/>
</dbReference>
<proteinExistence type="inferred from homology"/>
<dbReference type="GO" id="GO:0005506">
    <property type="term" value="F:iron ion binding"/>
    <property type="evidence" value="ECO:0007669"/>
    <property type="project" value="InterPro"/>
</dbReference>
<keyword evidence="5 9" id="KW-0560">Oxidoreductase</keyword>
<dbReference type="InterPro" id="IPR001128">
    <property type="entry name" value="Cyt_P450"/>
</dbReference>
<evidence type="ECO:0000256" key="5">
    <source>
        <dbReference type="ARBA" id="ARBA00023002"/>
    </source>
</evidence>
<comment type="cofactor">
    <cofactor evidence="1 8">
        <name>heme</name>
        <dbReference type="ChEBI" id="CHEBI:30413"/>
    </cofactor>
</comment>
<dbReference type="SUPFAM" id="SSF48264">
    <property type="entry name" value="Cytochrome P450"/>
    <property type="match status" value="1"/>
</dbReference>
<keyword evidence="4 8" id="KW-0479">Metal-binding</keyword>
<evidence type="ECO:0000256" key="3">
    <source>
        <dbReference type="ARBA" id="ARBA00022617"/>
    </source>
</evidence>
<dbReference type="Gene3D" id="1.10.630.10">
    <property type="entry name" value="Cytochrome P450"/>
    <property type="match status" value="1"/>
</dbReference>
<keyword evidence="6 8" id="KW-0408">Iron</keyword>
<dbReference type="GO" id="GO:0016705">
    <property type="term" value="F:oxidoreductase activity, acting on paired donors, with incorporation or reduction of molecular oxygen"/>
    <property type="evidence" value="ECO:0007669"/>
    <property type="project" value="InterPro"/>
</dbReference>
<evidence type="ECO:0000313" key="11">
    <source>
        <dbReference type="Proteomes" id="UP000265631"/>
    </source>
</evidence>
<dbReference type="OrthoDB" id="1844152at2759"/>
<dbReference type="CDD" id="cd11041">
    <property type="entry name" value="CYP503A1-like"/>
    <property type="match status" value="1"/>
</dbReference>
<dbReference type="PRINTS" id="PR00465">
    <property type="entry name" value="EP450IV"/>
</dbReference>
<keyword evidence="11" id="KW-1185">Reference proteome</keyword>
<sequence length="511" mass="58668">MQTDTGSILGGAQPAVLSILTLLSLYILKYLLVESTEKYPILNPKKPFEFSNNRVVRDFIKNSKHLLAKGRSLYNDKPYEAYTDWGKVVVIPPHFVEFLKNNRQLEFMETAKDDIHGYIPGFEPGAPPIDVTPVVNKYLTRALAKLNAPLSEEASLTLHDVLGESTEWHEFEPQQEIIRIVSRMSSRVFMGEELCRDEGWLKASSDYTVQWFMAGEELRCYPRWLRPYIHWFLPSCQAVRGKLDKAREFLQPHIDRRHTAKQEAIKEGRKVPFDDSIEWFEKEYPGKADPARDQIGLSLVAIHTTTDLLTETLFNIALHPELLTPLRQEIIGALRTDGMKKTSLYNMKLLDSVIKESQRLRPVLLGVFRRTALTDITLPNGDVIKKGTKIVCDTTHQWNTDYYEDALTFDAYRFARMREIPGQDKQAHLVSTSRDMLGFGHGVHSCPGRFFAANEIKVALCHMLLKYDWKLPEGVVPESSWFGMALSGDQKVKLIVRRRCEELDIDSLERQ</sequence>
<name>A0A395M625_9HYPO</name>
<dbReference type="Proteomes" id="UP000265631">
    <property type="component" value="Unassembled WGS sequence"/>
</dbReference>
<reference evidence="10 11" key="1">
    <citation type="journal article" date="2018" name="PLoS Pathog.">
        <title>Evolution of structural diversity of trichothecenes, a family of toxins produced by plant pathogenic and entomopathogenic fungi.</title>
        <authorList>
            <person name="Proctor R.H."/>
            <person name="McCormick S.P."/>
            <person name="Kim H.S."/>
            <person name="Cardoza R.E."/>
            <person name="Stanley A.M."/>
            <person name="Lindo L."/>
            <person name="Kelly A."/>
            <person name="Brown D.W."/>
            <person name="Lee T."/>
            <person name="Vaughan M.M."/>
            <person name="Alexander N.J."/>
            <person name="Busman M."/>
            <person name="Gutierrez S."/>
        </authorList>
    </citation>
    <scope>NUCLEOTIDE SEQUENCE [LARGE SCALE GENOMIC DNA]</scope>
    <source>
        <strain evidence="10 11">NRRL 13405</strain>
    </source>
</reference>
<accession>A0A395M625</accession>
<evidence type="ECO:0000256" key="4">
    <source>
        <dbReference type="ARBA" id="ARBA00022723"/>
    </source>
</evidence>
<dbReference type="Pfam" id="PF00067">
    <property type="entry name" value="p450"/>
    <property type="match status" value="1"/>
</dbReference>
<evidence type="ECO:0000256" key="2">
    <source>
        <dbReference type="ARBA" id="ARBA00010617"/>
    </source>
</evidence>
<evidence type="ECO:0000256" key="8">
    <source>
        <dbReference type="PIRSR" id="PIRSR602403-1"/>
    </source>
</evidence>
<dbReference type="PANTHER" id="PTHR46206">
    <property type="entry name" value="CYTOCHROME P450"/>
    <property type="match status" value="1"/>
</dbReference>
<comment type="similarity">
    <text evidence="2 9">Belongs to the cytochrome P450 family.</text>
</comment>
<evidence type="ECO:0000313" key="10">
    <source>
        <dbReference type="EMBL" id="RFN43298.1"/>
    </source>
</evidence>
<comment type="caution">
    <text evidence="10">The sequence shown here is derived from an EMBL/GenBank/DDBJ whole genome shotgun (WGS) entry which is preliminary data.</text>
</comment>
<protein>
    <submittedName>
        <fullName evidence="10">Putative cytochrome p450 monooxygenase (Lova)</fullName>
    </submittedName>
</protein>
<dbReference type="InterPro" id="IPR002403">
    <property type="entry name" value="Cyt_P450_E_grp-IV"/>
</dbReference>
<keyword evidence="3 8" id="KW-0349">Heme</keyword>
<dbReference type="EMBL" id="PXXK01000599">
    <property type="protein sequence ID" value="RFN43298.1"/>
    <property type="molecule type" value="Genomic_DNA"/>
</dbReference>
<keyword evidence="7 9" id="KW-0503">Monooxygenase</keyword>
<evidence type="ECO:0000256" key="7">
    <source>
        <dbReference type="ARBA" id="ARBA00023033"/>
    </source>
</evidence>
<dbReference type="InterPro" id="IPR017972">
    <property type="entry name" value="Cyt_P450_CS"/>
</dbReference>
<dbReference type="GO" id="GO:0020037">
    <property type="term" value="F:heme binding"/>
    <property type="evidence" value="ECO:0007669"/>
    <property type="project" value="InterPro"/>
</dbReference>
<organism evidence="10 11">
    <name type="scientific">Fusarium flagelliforme</name>
    <dbReference type="NCBI Taxonomy" id="2675880"/>
    <lineage>
        <taxon>Eukaryota</taxon>
        <taxon>Fungi</taxon>
        <taxon>Dikarya</taxon>
        <taxon>Ascomycota</taxon>
        <taxon>Pezizomycotina</taxon>
        <taxon>Sordariomycetes</taxon>
        <taxon>Hypocreomycetidae</taxon>
        <taxon>Hypocreales</taxon>
        <taxon>Nectriaceae</taxon>
        <taxon>Fusarium</taxon>
        <taxon>Fusarium incarnatum-equiseti species complex</taxon>
    </lineage>
</organism>
<dbReference type="GO" id="GO:0004497">
    <property type="term" value="F:monooxygenase activity"/>
    <property type="evidence" value="ECO:0007669"/>
    <property type="project" value="UniProtKB-KW"/>
</dbReference>